<dbReference type="SUPFAM" id="SSF47413">
    <property type="entry name" value="lambda repressor-like DNA-binding domains"/>
    <property type="match status" value="1"/>
</dbReference>
<dbReference type="CDD" id="cd00093">
    <property type="entry name" value="HTH_XRE"/>
    <property type="match status" value="1"/>
</dbReference>
<dbReference type="GeneID" id="77944230"/>
<dbReference type="RefSeq" id="YP_010668089.1">
    <property type="nucleotide sequence ID" value="NC_070953.1"/>
</dbReference>
<dbReference type="EMBL" id="MK203850">
    <property type="protein sequence ID" value="AZS06543.1"/>
    <property type="molecule type" value="Genomic_DNA"/>
</dbReference>
<dbReference type="KEGG" id="vg:77944230"/>
<dbReference type="InterPro" id="IPR010982">
    <property type="entry name" value="Lambda_DNA-bd_dom_sf"/>
</dbReference>
<evidence type="ECO:0000313" key="2">
    <source>
        <dbReference type="EMBL" id="AZS06543.1"/>
    </source>
</evidence>
<feature type="domain" description="HTH cro/C1-type" evidence="1">
    <location>
        <begin position="19"/>
        <end position="61"/>
    </location>
</feature>
<dbReference type="InterPro" id="IPR001387">
    <property type="entry name" value="Cro/C1-type_HTH"/>
</dbReference>
<dbReference type="Proteomes" id="UP000286786">
    <property type="component" value="Genome"/>
</dbReference>
<proteinExistence type="predicted"/>
<sequence>MADSKEIAYLIKESGMFCTDIARKSGVCARTVQSWKREERAPTIDNVEKVLNVLGYTLEIKVLEEDDI</sequence>
<name>A0A3S9U8H4_9CAUD</name>
<dbReference type="Gene3D" id="1.10.260.40">
    <property type="entry name" value="lambda repressor-like DNA-binding domains"/>
    <property type="match status" value="1"/>
</dbReference>
<organism evidence="2 3">
    <name type="scientific">Alteromonas phage ZP6</name>
    <dbReference type="NCBI Taxonomy" id="2492447"/>
    <lineage>
        <taxon>Viruses</taxon>
        <taxon>Duplodnaviria</taxon>
        <taxon>Heunggongvirae</taxon>
        <taxon>Uroviricota</taxon>
        <taxon>Caudoviricetes</taxon>
        <taxon>Mareflavirus</taxon>
        <taxon>Mareflavirus ZP6</taxon>
    </lineage>
</organism>
<keyword evidence="3" id="KW-1185">Reference proteome</keyword>
<dbReference type="Pfam" id="PF01381">
    <property type="entry name" value="HTH_3"/>
    <property type="match status" value="1"/>
</dbReference>
<evidence type="ECO:0000259" key="1">
    <source>
        <dbReference type="PROSITE" id="PS50943"/>
    </source>
</evidence>
<evidence type="ECO:0000313" key="3">
    <source>
        <dbReference type="Proteomes" id="UP000286786"/>
    </source>
</evidence>
<dbReference type="GO" id="GO:0003677">
    <property type="term" value="F:DNA binding"/>
    <property type="evidence" value="ECO:0007669"/>
    <property type="project" value="InterPro"/>
</dbReference>
<reference evidence="2 3" key="1">
    <citation type="submission" date="2018-11" db="EMBL/GenBank/DDBJ databases">
        <title>Isolation and Complete Genome Sequence of a Novel Alteromonas Phage ZP6.</title>
        <authorList>
            <person name="Han J."/>
        </authorList>
    </citation>
    <scope>NUCLEOTIDE SEQUENCE [LARGE SCALE GENOMIC DNA]</scope>
</reference>
<dbReference type="PROSITE" id="PS50943">
    <property type="entry name" value="HTH_CROC1"/>
    <property type="match status" value="1"/>
</dbReference>
<protein>
    <recommendedName>
        <fullName evidence="1">HTH cro/C1-type domain-containing protein</fullName>
    </recommendedName>
</protein>
<accession>A0A3S9U8H4</accession>